<evidence type="ECO:0000313" key="3">
    <source>
        <dbReference type="Proteomes" id="UP000297986"/>
    </source>
</evidence>
<dbReference type="SUPFAM" id="SSF160704">
    <property type="entry name" value="YehR-like"/>
    <property type="match status" value="1"/>
</dbReference>
<feature type="domain" description="SP-0191-like C-terminal" evidence="1">
    <location>
        <begin position="59"/>
        <end position="188"/>
    </location>
</feature>
<dbReference type="InterPro" id="IPR047840">
    <property type="entry name" value="SP_0191-like"/>
</dbReference>
<dbReference type="Proteomes" id="UP000297986">
    <property type="component" value="Unassembled WGS sequence"/>
</dbReference>
<sequence length="198" mass="22368">MKKKLMYLGLVLVALTACGQKKQGKTNSSSNQKANSAKIEQFNKENRNVLEKAEDQQIYTKTFAMPKDEKGMQQTQMITYQGDSFTKLVMVNTIPTSDEIKQAIQQAGIEEVQKLLVESMDKDEAAKQARALPGFSLEIKLLNENDYQTTITYDFTTLDVKKAATMEYFKSSNLEALLKLTPTQYMNNLLRNGAKEQS</sequence>
<dbReference type="Pfam" id="PF21642">
    <property type="entry name" value="SP_0191-like"/>
    <property type="match status" value="1"/>
</dbReference>
<accession>A0A4Z1DVQ1</accession>
<gene>
    <name evidence="2" type="ORF">E5S68_07695</name>
</gene>
<dbReference type="InterPro" id="IPR036699">
    <property type="entry name" value="YehR-like_sf"/>
</dbReference>
<proteinExistence type="predicted"/>
<dbReference type="RefSeq" id="WP_135783003.1">
    <property type="nucleotide sequence ID" value="NZ_JBDMCE010000008.1"/>
</dbReference>
<keyword evidence="3" id="KW-1185">Reference proteome</keyword>
<organism evidence="2 3">
    <name type="scientific">Streptococcus rubneri</name>
    <dbReference type="NCBI Taxonomy" id="1234680"/>
    <lineage>
        <taxon>Bacteria</taxon>
        <taxon>Bacillati</taxon>
        <taxon>Bacillota</taxon>
        <taxon>Bacilli</taxon>
        <taxon>Lactobacillales</taxon>
        <taxon>Streptococcaceae</taxon>
        <taxon>Streptococcus</taxon>
    </lineage>
</organism>
<dbReference type="NCBIfam" id="NF041193">
    <property type="entry name" value="lipo_SP0191"/>
    <property type="match status" value="1"/>
</dbReference>
<dbReference type="OrthoDB" id="2234192at2"/>
<evidence type="ECO:0000313" key="2">
    <source>
        <dbReference type="EMBL" id="TGN92772.1"/>
    </source>
</evidence>
<dbReference type="InterPro" id="IPR048787">
    <property type="entry name" value="SP_0191-like_C"/>
</dbReference>
<evidence type="ECO:0000259" key="1">
    <source>
        <dbReference type="Pfam" id="PF21642"/>
    </source>
</evidence>
<dbReference type="AlphaFoldDB" id="A0A4Z1DVQ1"/>
<comment type="caution">
    <text evidence="2">The sequence shown here is derived from an EMBL/GenBank/DDBJ whole genome shotgun (WGS) entry which is preliminary data.</text>
</comment>
<dbReference type="Gene3D" id="3.30.1830.10">
    <property type="entry name" value="YehR-like"/>
    <property type="match status" value="1"/>
</dbReference>
<dbReference type="EMBL" id="SRRP01000001">
    <property type="protein sequence ID" value="TGN92772.1"/>
    <property type="molecule type" value="Genomic_DNA"/>
</dbReference>
<reference evidence="2 3" key="1">
    <citation type="submission" date="2019-04" db="EMBL/GenBank/DDBJ databases">
        <title>Genome sequencing of Streptococcus rubneri DSM 26920(T).</title>
        <authorList>
            <person name="Kook J.-K."/>
            <person name="Park S.-N."/>
            <person name="Lim Y.K."/>
        </authorList>
    </citation>
    <scope>NUCLEOTIDE SEQUENCE [LARGE SCALE GENOMIC DNA]</scope>
    <source>
        <strain evidence="2 3">DSM 26920</strain>
    </source>
</reference>
<dbReference type="PROSITE" id="PS51257">
    <property type="entry name" value="PROKAR_LIPOPROTEIN"/>
    <property type="match status" value="1"/>
</dbReference>
<name>A0A4Z1DVQ1_9STRE</name>
<protein>
    <recommendedName>
        <fullName evidence="1">SP-0191-like C-terminal domain-containing protein</fullName>
    </recommendedName>
</protein>